<gene>
    <name evidence="11" type="primary">thrB</name>
    <name evidence="14" type="ordered locus">Vdis_0529</name>
</gene>
<dbReference type="GO" id="GO:0004413">
    <property type="term" value="F:homoserine kinase activity"/>
    <property type="evidence" value="ECO:0007669"/>
    <property type="project" value="UniProtKB-UniRule"/>
</dbReference>
<evidence type="ECO:0000256" key="4">
    <source>
        <dbReference type="ARBA" id="ARBA00017858"/>
    </source>
</evidence>
<keyword evidence="7 11" id="KW-0791">Threonine biosynthesis</keyword>
<feature type="binding site" evidence="11">
    <location>
        <begin position="88"/>
        <end position="98"/>
    </location>
    <ligand>
        <name>ATP</name>
        <dbReference type="ChEBI" id="CHEBI:30616"/>
    </ligand>
</feature>
<accession>E1QUS4</accession>
<dbReference type="SUPFAM" id="SSF55060">
    <property type="entry name" value="GHMP Kinase, C-terminal domain"/>
    <property type="match status" value="1"/>
</dbReference>
<sequence>MSICIRSLASIANLGPGFDVMSLAIMEPYDDAYIELSRGEDRVEFIGNYAHYLPSDYKVTTLYPVIEEFRRIMGIDFHVHVVVKKNIKPASGLGSSGADAAAMAYALNKLLNAGLDYKSLIRIAALGEVAAAGTPHMDNVAASLLGGLVIINPVTGDFVRVDLPDNYWVVIVMAGSKPSTKEMRKLLPNAVDMNSLKNNSAYASMLVYALITGNREALGKALMGDAVVEPVRAKLYPHYNAVKEALLKAGAIGVALAGAGPSLFGIFDFEPSKERINELLHARGLRDHALIITRPSNIGVHEIPCEDLNT</sequence>
<evidence type="ECO:0000256" key="9">
    <source>
        <dbReference type="ARBA" id="ARBA00022777"/>
    </source>
</evidence>
<dbReference type="Gene3D" id="3.30.230.10">
    <property type="match status" value="1"/>
</dbReference>
<evidence type="ECO:0000313" key="14">
    <source>
        <dbReference type="EMBL" id="ADN49927.1"/>
    </source>
</evidence>
<dbReference type="Pfam" id="PF08544">
    <property type="entry name" value="GHMP_kinases_C"/>
    <property type="match status" value="1"/>
</dbReference>
<name>E1QUS4_VULDI</name>
<evidence type="ECO:0000313" key="15">
    <source>
        <dbReference type="Proteomes" id="UP000006681"/>
    </source>
</evidence>
<dbReference type="InterPro" id="IPR014721">
    <property type="entry name" value="Ribsml_uS5_D2-typ_fold_subgr"/>
</dbReference>
<dbReference type="Gene3D" id="3.30.70.890">
    <property type="entry name" value="GHMP kinase, C-terminal domain"/>
    <property type="match status" value="1"/>
</dbReference>
<dbReference type="GeneID" id="9751449"/>
<dbReference type="OrthoDB" id="28273at2157"/>
<dbReference type="PANTHER" id="PTHR20861:SF1">
    <property type="entry name" value="HOMOSERINE KINASE"/>
    <property type="match status" value="1"/>
</dbReference>
<evidence type="ECO:0000256" key="8">
    <source>
        <dbReference type="ARBA" id="ARBA00022741"/>
    </source>
</evidence>
<evidence type="ECO:0000259" key="12">
    <source>
        <dbReference type="Pfam" id="PF00288"/>
    </source>
</evidence>
<keyword evidence="15" id="KW-1185">Reference proteome</keyword>
<dbReference type="InterPro" id="IPR006204">
    <property type="entry name" value="GHMP_kinase_N_dom"/>
</dbReference>
<dbReference type="Proteomes" id="UP000006681">
    <property type="component" value="Chromosome"/>
</dbReference>
<dbReference type="EC" id="2.7.1.39" evidence="3 11"/>
<keyword evidence="8 11" id="KW-0547">Nucleotide-binding</keyword>
<evidence type="ECO:0000256" key="10">
    <source>
        <dbReference type="ARBA" id="ARBA00022840"/>
    </source>
</evidence>
<keyword evidence="10 11" id="KW-0067">ATP-binding</keyword>
<dbReference type="EMBL" id="CP002100">
    <property type="protein sequence ID" value="ADN49927.1"/>
    <property type="molecule type" value="Genomic_DNA"/>
</dbReference>
<dbReference type="HOGENOM" id="CLU_041243_1_1_2"/>
<comment type="function">
    <text evidence="11">Catalyzes the ATP-dependent phosphorylation of L-homoserine to L-homoserine phosphate.</text>
</comment>
<dbReference type="GO" id="GO:0005524">
    <property type="term" value="F:ATP binding"/>
    <property type="evidence" value="ECO:0007669"/>
    <property type="project" value="UniProtKB-UniRule"/>
</dbReference>
<reference evidence="15" key="2">
    <citation type="journal article" date="2010" name="Stand. Genomic Sci.">
        <title>Complete genome sequence of Vulcanisaeta distributa type strain (IC-017T).</title>
        <authorList>
            <person name="Mavromatis K."/>
            <person name="Sikorski J."/>
            <person name="Pabst E."/>
            <person name="Teshima H."/>
            <person name="Lapidus A."/>
            <person name="Lucas S."/>
            <person name="Nolan M."/>
            <person name="Glavina Del Rio T."/>
            <person name="Cheng J."/>
            <person name="Bruce D."/>
            <person name="Goodwin L."/>
            <person name="Pitluck S."/>
            <person name="Liolios K."/>
            <person name="Ivanova N."/>
            <person name="Mikhailova N."/>
            <person name="Pati A."/>
            <person name="Chen A."/>
            <person name="Palaniappan K."/>
            <person name="Land M."/>
            <person name="Hauser L."/>
            <person name="Chang Y."/>
            <person name="Jeffries C."/>
            <person name="Rohde M."/>
            <person name="Spring S."/>
            <person name="Goker M."/>
            <person name="Wirth R."/>
            <person name="Woyke T."/>
            <person name="Bristow J."/>
            <person name="Eisen J."/>
            <person name="Markowitz V."/>
            <person name="Hugenholtz P."/>
            <person name="Klenk H."/>
            <person name="Kyrpides N."/>
        </authorList>
    </citation>
    <scope>NUCLEOTIDE SEQUENCE [LARGE SCALE GENOMIC DNA]</scope>
    <source>
        <strain evidence="15">DSM 14429 / JCM 11212 / NBRC 100878 / IC-017</strain>
    </source>
</reference>
<dbReference type="PIRSF" id="PIRSF000676">
    <property type="entry name" value="Homoser_kin"/>
    <property type="match status" value="1"/>
</dbReference>
<dbReference type="Pfam" id="PF00288">
    <property type="entry name" value="GHMP_kinases_N"/>
    <property type="match status" value="1"/>
</dbReference>
<dbReference type="GO" id="GO:0009088">
    <property type="term" value="P:threonine biosynthetic process"/>
    <property type="evidence" value="ECO:0007669"/>
    <property type="project" value="UniProtKB-UniRule"/>
</dbReference>
<dbReference type="PANTHER" id="PTHR20861">
    <property type="entry name" value="HOMOSERINE/4-DIPHOSPHOCYTIDYL-2-C-METHYL-D-ERYTHRITOL KINASE"/>
    <property type="match status" value="1"/>
</dbReference>
<dbReference type="InterPro" id="IPR020568">
    <property type="entry name" value="Ribosomal_Su5_D2-typ_SF"/>
</dbReference>
<dbReference type="UniPathway" id="UPA00050">
    <property type="reaction ID" value="UER00064"/>
</dbReference>
<keyword evidence="11" id="KW-0963">Cytoplasm</keyword>
<comment type="catalytic activity">
    <reaction evidence="11">
        <text>L-homoserine + ATP = O-phospho-L-homoserine + ADP + H(+)</text>
        <dbReference type="Rhea" id="RHEA:13985"/>
        <dbReference type="ChEBI" id="CHEBI:15378"/>
        <dbReference type="ChEBI" id="CHEBI:30616"/>
        <dbReference type="ChEBI" id="CHEBI:57476"/>
        <dbReference type="ChEBI" id="CHEBI:57590"/>
        <dbReference type="ChEBI" id="CHEBI:456216"/>
        <dbReference type="EC" id="2.7.1.39"/>
    </reaction>
</comment>
<keyword evidence="6 11" id="KW-0808">Transferase</keyword>
<proteinExistence type="inferred from homology"/>
<evidence type="ECO:0000256" key="11">
    <source>
        <dbReference type="HAMAP-Rule" id="MF_00384"/>
    </source>
</evidence>
<comment type="pathway">
    <text evidence="1 11">Amino-acid biosynthesis; L-threonine biosynthesis; L-threonine from L-aspartate: step 4/5.</text>
</comment>
<evidence type="ECO:0000256" key="7">
    <source>
        <dbReference type="ARBA" id="ARBA00022697"/>
    </source>
</evidence>
<dbReference type="InterPro" id="IPR006203">
    <property type="entry name" value="GHMP_knse_ATP-bd_CS"/>
</dbReference>
<evidence type="ECO:0000256" key="5">
    <source>
        <dbReference type="ARBA" id="ARBA00022605"/>
    </source>
</evidence>
<dbReference type="GO" id="GO:0005737">
    <property type="term" value="C:cytoplasm"/>
    <property type="evidence" value="ECO:0007669"/>
    <property type="project" value="UniProtKB-SubCell"/>
</dbReference>
<evidence type="ECO:0000256" key="6">
    <source>
        <dbReference type="ARBA" id="ARBA00022679"/>
    </source>
</evidence>
<dbReference type="NCBIfam" id="NF002288">
    <property type="entry name" value="PRK01212.1-4"/>
    <property type="match status" value="1"/>
</dbReference>
<evidence type="ECO:0000259" key="13">
    <source>
        <dbReference type="Pfam" id="PF08544"/>
    </source>
</evidence>
<reference evidence="14 15" key="1">
    <citation type="journal article" date="2010" name="Stand. Genomic Sci.">
        <title>Complete genome sequence of Vulcanisaeta distributa type strain (IC-017).</title>
        <authorList>
            <person name="Mavromatis K."/>
            <person name="Sikorski J."/>
            <person name="Pabst E."/>
            <person name="Teshima H."/>
            <person name="Lapidus A."/>
            <person name="Lucas S."/>
            <person name="Nolan M."/>
            <person name="Glavina Del Rio T."/>
            <person name="Cheng J.F."/>
            <person name="Bruce D."/>
            <person name="Goodwin L."/>
            <person name="Pitluck S."/>
            <person name="Liolios K."/>
            <person name="Ivanova N."/>
            <person name="Mikhailova N."/>
            <person name="Pati A."/>
            <person name="Chen A."/>
            <person name="Palaniappan K."/>
            <person name="Land M."/>
            <person name="Hauser L."/>
            <person name="Chang Y.J."/>
            <person name="Jeffries C.D."/>
            <person name="Rohde M."/>
            <person name="Spring S."/>
            <person name="Goker M."/>
            <person name="Wirth R."/>
            <person name="Woyke T."/>
            <person name="Bristow J."/>
            <person name="Eisen J.A."/>
            <person name="Markowitz V."/>
            <person name="Hugenholtz P."/>
            <person name="Klenk H.P."/>
            <person name="Kyrpides N.C."/>
        </authorList>
    </citation>
    <scope>NUCLEOTIDE SEQUENCE [LARGE SCALE GENOMIC DNA]</scope>
    <source>
        <strain evidence="15">DSM 14429 / JCM 11212 / NBRC 100878 / IC-017</strain>
    </source>
</reference>
<dbReference type="STRING" id="572478.Vdis_0529"/>
<dbReference type="InterPro" id="IPR000870">
    <property type="entry name" value="Homoserine_kinase"/>
</dbReference>
<evidence type="ECO:0000256" key="3">
    <source>
        <dbReference type="ARBA" id="ARBA00012078"/>
    </source>
</evidence>
<dbReference type="NCBIfam" id="TIGR00191">
    <property type="entry name" value="thrB"/>
    <property type="match status" value="1"/>
</dbReference>
<comment type="similarity">
    <text evidence="2 11">Belongs to the GHMP kinase family. Homoserine kinase subfamily.</text>
</comment>
<dbReference type="PRINTS" id="PR00958">
    <property type="entry name" value="HOMSERKINASE"/>
</dbReference>
<dbReference type="PROSITE" id="PS00627">
    <property type="entry name" value="GHMP_KINASES_ATP"/>
    <property type="match status" value="1"/>
</dbReference>
<feature type="domain" description="GHMP kinase C-terminal" evidence="13">
    <location>
        <begin position="207"/>
        <end position="278"/>
    </location>
</feature>
<dbReference type="HAMAP" id="MF_00384">
    <property type="entry name" value="Homoser_kinase"/>
    <property type="match status" value="1"/>
</dbReference>
<feature type="domain" description="GHMP kinase N-terminal" evidence="12">
    <location>
        <begin position="63"/>
        <end position="147"/>
    </location>
</feature>
<keyword evidence="5 11" id="KW-0028">Amino-acid biosynthesis</keyword>
<dbReference type="eggNOG" id="arCOG01027">
    <property type="taxonomic scope" value="Archaea"/>
</dbReference>
<dbReference type="InterPro" id="IPR036554">
    <property type="entry name" value="GHMP_kinase_C_sf"/>
</dbReference>
<keyword evidence="9 11" id="KW-0418">Kinase</keyword>
<dbReference type="InterPro" id="IPR013750">
    <property type="entry name" value="GHMP_kinase_C_dom"/>
</dbReference>
<dbReference type="AlphaFoldDB" id="E1QUS4"/>
<dbReference type="SUPFAM" id="SSF54211">
    <property type="entry name" value="Ribosomal protein S5 domain 2-like"/>
    <property type="match status" value="1"/>
</dbReference>
<dbReference type="RefSeq" id="WP_013335652.1">
    <property type="nucleotide sequence ID" value="NC_014537.1"/>
</dbReference>
<evidence type="ECO:0000256" key="2">
    <source>
        <dbReference type="ARBA" id="ARBA00007370"/>
    </source>
</evidence>
<organism evidence="14 15">
    <name type="scientific">Vulcanisaeta distributa (strain DSM 14429 / JCM 11212 / NBRC 100878 / IC-017)</name>
    <dbReference type="NCBI Taxonomy" id="572478"/>
    <lineage>
        <taxon>Archaea</taxon>
        <taxon>Thermoproteota</taxon>
        <taxon>Thermoprotei</taxon>
        <taxon>Thermoproteales</taxon>
        <taxon>Thermoproteaceae</taxon>
        <taxon>Vulcanisaeta</taxon>
    </lineage>
</organism>
<dbReference type="KEGG" id="vdi:Vdis_0529"/>
<comment type="subcellular location">
    <subcellularLocation>
        <location evidence="11">Cytoplasm</location>
    </subcellularLocation>
</comment>
<evidence type="ECO:0000256" key="1">
    <source>
        <dbReference type="ARBA" id="ARBA00005015"/>
    </source>
</evidence>
<protein>
    <recommendedName>
        <fullName evidence="4 11">Homoserine kinase</fullName>
        <shortName evidence="11">HK</shortName>
        <shortName evidence="11">HSK</shortName>
        <ecNumber evidence="3 11">2.7.1.39</ecNumber>
    </recommendedName>
</protein>